<feature type="transmembrane region" description="Helical" evidence="1">
    <location>
        <begin position="71"/>
        <end position="92"/>
    </location>
</feature>
<sequence>MAYVPALDGLRAVAVTLVLMAHIIGDDWHGGMLGVDIFFVLSGFLITRILLRSLEATDTIRLGRFYLRRLVRLYPALLASLAIFAVPGLMFAPLARYFVLENVFALSYTTPFFMEAGWNVSKAWSHTWSLGVEELFYLAWPAALLIWRNTLLWSKAPAVLAAIAGAMLTVNVVVDSLDYRASWFLRAGGLLLGCALAIAQNRGSLLRVPVQGAICGTALLIAGFGWASSSPTNEVGGPALLGAFGAVLFIGHVGSAESGPLVGLLGCAPLVFLGTISYELYLVHYPLVIIVEWAFGWDAPLPWLAGVSVVLVSVLLAALVHRVLARSVENWKARFAS</sequence>
<dbReference type="InterPro" id="IPR002656">
    <property type="entry name" value="Acyl_transf_3_dom"/>
</dbReference>
<dbReference type="GO" id="GO:0016020">
    <property type="term" value="C:membrane"/>
    <property type="evidence" value="ECO:0007669"/>
    <property type="project" value="TreeGrafter"/>
</dbReference>
<feature type="transmembrane region" description="Helical" evidence="1">
    <location>
        <begin position="183"/>
        <end position="199"/>
    </location>
</feature>
<feature type="transmembrane region" description="Helical" evidence="1">
    <location>
        <begin position="261"/>
        <end position="283"/>
    </location>
</feature>
<organism evidence="3 4">
    <name type="scientific">Sinomonas humi</name>
    <dbReference type="NCBI Taxonomy" id="1338436"/>
    <lineage>
        <taxon>Bacteria</taxon>
        <taxon>Bacillati</taxon>
        <taxon>Actinomycetota</taxon>
        <taxon>Actinomycetes</taxon>
        <taxon>Micrococcales</taxon>
        <taxon>Micrococcaceae</taxon>
        <taxon>Sinomonas</taxon>
    </lineage>
</organism>
<dbReference type="RefSeq" id="WP_043123932.1">
    <property type="nucleotide sequence ID" value="NZ_JTDL01000120.1"/>
</dbReference>
<evidence type="ECO:0000256" key="1">
    <source>
        <dbReference type="SAM" id="Phobius"/>
    </source>
</evidence>
<feature type="transmembrane region" description="Helical" evidence="1">
    <location>
        <begin position="211"/>
        <end position="229"/>
    </location>
</feature>
<dbReference type="Pfam" id="PF01757">
    <property type="entry name" value="Acyl_transf_3"/>
    <property type="match status" value="1"/>
</dbReference>
<keyword evidence="1" id="KW-0812">Transmembrane</keyword>
<evidence type="ECO:0000313" key="4">
    <source>
        <dbReference type="Proteomes" id="UP000030982"/>
    </source>
</evidence>
<protein>
    <recommendedName>
        <fullName evidence="2">Acyltransferase 3 domain-containing protein</fullName>
    </recommendedName>
</protein>
<evidence type="ECO:0000313" key="3">
    <source>
        <dbReference type="EMBL" id="KHL02542.1"/>
    </source>
</evidence>
<feature type="transmembrane region" description="Helical" evidence="1">
    <location>
        <begin position="128"/>
        <end position="147"/>
    </location>
</feature>
<dbReference type="PANTHER" id="PTHR23028">
    <property type="entry name" value="ACETYLTRANSFERASE"/>
    <property type="match status" value="1"/>
</dbReference>
<dbReference type="GO" id="GO:0009103">
    <property type="term" value="P:lipopolysaccharide biosynthetic process"/>
    <property type="evidence" value="ECO:0007669"/>
    <property type="project" value="TreeGrafter"/>
</dbReference>
<dbReference type="OrthoDB" id="3404679at2"/>
<dbReference type="PANTHER" id="PTHR23028:SF53">
    <property type="entry name" value="ACYL_TRANSF_3 DOMAIN-CONTAINING PROTEIN"/>
    <property type="match status" value="1"/>
</dbReference>
<dbReference type="AlphaFoldDB" id="A0A0B2AL89"/>
<dbReference type="EMBL" id="JTDL01000120">
    <property type="protein sequence ID" value="KHL02542.1"/>
    <property type="molecule type" value="Genomic_DNA"/>
</dbReference>
<keyword evidence="1" id="KW-0472">Membrane</keyword>
<feature type="transmembrane region" description="Helical" evidence="1">
    <location>
        <begin position="31"/>
        <end position="51"/>
    </location>
</feature>
<feature type="transmembrane region" description="Helical" evidence="1">
    <location>
        <begin position="7"/>
        <end position="25"/>
    </location>
</feature>
<feature type="transmembrane region" description="Helical" evidence="1">
    <location>
        <begin position="235"/>
        <end position="254"/>
    </location>
</feature>
<keyword evidence="1" id="KW-1133">Transmembrane helix</keyword>
<proteinExistence type="predicted"/>
<gene>
    <name evidence="3" type="ORF">LK10_11920</name>
</gene>
<dbReference type="GO" id="GO:0016747">
    <property type="term" value="F:acyltransferase activity, transferring groups other than amino-acyl groups"/>
    <property type="evidence" value="ECO:0007669"/>
    <property type="project" value="InterPro"/>
</dbReference>
<feature type="transmembrane region" description="Helical" evidence="1">
    <location>
        <begin position="159"/>
        <end position="177"/>
    </location>
</feature>
<dbReference type="STRING" id="1338436.LK10_11920"/>
<accession>A0A0B2AL89</accession>
<evidence type="ECO:0000259" key="2">
    <source>
        <dbReference type="Pfam" id="PF01757"/>
    </source>
</evidence>
<feature type="domain" description="Acyltransferase 3" evidence="2">
    <location>
        <begin position="5"/>
        <end position="321"/>
    </location>
</feature>
<dbReference type="Proteomes" id="UP000030982">
    <property type="component" value="Unassembled WGS sequence"/>
</dbReference>
<feature type="transmembrane region" description="Helical" evidence="1">
    <location>
        <begin position="303"/>
        <end position="324"/>
    </location>
</feature>
<dbReference type="InterPro" id="IPR050879">
    <property type="entry name" value="Acyltransferase_3"/>
</dbReference>
<name>A0A0B2AL89_9MICC</name>
<reference evidence="3 4" key="1">
    <citation type="submission" date="2014-09" db="EMBL/GenBank/DDBJ databases">
        <title>Genome sequence of Sinomonas sp. MUSC 117.</title>
        <authorList>
            <person name="Lee L.-H."/>
        </authorList>
    </citation>
    <scope>NUCLEOTIDE SEQUENCE [LARGE SCALE GENOMIC DNA]</scope>
    <source>
        <strain evidence="3 4">MUSC 117</strain>
    </source>
</reference>
<keyword evidence="4" id="KW-1185">Reference proteome</keyword>
<comment type="caution">
    <text evidence="3">The sequence shown here is derived from an EMBL/GenBank/DDBJ whole genome shotgun (WGS) entry which is preliminary data.</text>
</comment>